<reference evidence="1 2" key="1">
    <citation type="submission" date="2018-09" db="EMBL/GenBank/DDBJ databases">
        <title>Metagenome Assembled Genomes from an Advanced Water Purification Facility.</title>
        <authorList>
            <person name="Stamps B.W."/>
            <person name="Spear J.R."/>
        </authorList>
    </citation>
    <scope>NUCLEOTIDE SEQUENCE [LARGE SCALE GENOMIC DNA]</scope>
    <source>
        <strain evidence="1">Bin_54_1</strain>
    </source>
</reference>
<dbReference type="Proteomes" id="UP000321055">
    <property type="component" value="Unassembled WGS sequence"/>
</dbReference>
<comment type="caution">
    <text evidence="1">The sequence shown here is derived from an EMBL/GenBank/DDBJ whole genome shotgun (WGS) entry which is preliminary data.</text>
</comment>
<proteinExistence type="predicted"/>
<evidence type="ECO:0000313" key="1">
    <source>
        <dbReference type="EMBL" id="TXI26782.1"/>
    </source>
</evidence>
<sequence>MNLYKIDLLDIRFLSTRVAHTLPYAATGWIGNRVFRAFLESSMNSKMHSITKVAELSGSAADITSGTGRATFSFPHQS</sequence>
<protein>
    <submittedName>
        <fullName evidence="1">Uncharacterized protein</fullName>
    </submittedName>
</protein>
<accession>A0A5C7VQM8</accession>
<name>A0A5C7VQM8_9PROT</name>
<organism evidence="1 2">
    <name type="scientific">Nitrosomonas oligotropha</name>
    <dbReference type="NCBI Taxonomy" id="42354"/>
    <lineage>
        <taxon>Bacteria</taxon>
        <taxon>Pseudomonadati</taxon>
        <taxon>Pseudomonadota</taxon>
        <taxon>Betaproteobacteria</taxon>
        <taxon>Nitrosomonadales</taxon>
        <taxon>Nitrosomonadaceae</taxon>
        <taxon>Nitrosomonas</taxon>
    </lineage>
</organism>
<gene>
    <name evidence="1" type="ORF">E6Q60_11475</name>
</gene>
<dbReference type="AlphaFoldDB" id="A0A5C7VQM8"/>
<dbReference type="EMBL" id="SSFX01000092">
    <property type="protein sequence ID" value="TXI26782.1"/>
    <property type="molecule type" value="Genomic_DNA"/>
</dbReference>
<evidence type="ECO:0000313" key="2">
    <source>
        <dbReference type="Proteomes" id="UP000321055"/>
    </source>
</evidence>